<dbReference type="CDD" id="cd05286">
    <property type="entry name" value="QOR2"/>
    <property type="match status" value="1"/>
</dbReference>
<dbReference type="Gene3D" id="3.90.180.10">
    <property type="entry name" value="Medium-chain alcohol dehydrogenases, catalytic domain"/>
    <property type="match status" value="1"/>
</dbReference>
<dbReference type="GO" id="GO:0070402">
    <property type="term" value="F:NADPH binding"/>
    <property type="evidence" value="ECO:0007669"/>
    <property type="project" value="TreeGrafter"/>
</dbReference>
<keyword evidence="2" id="KW-0560">Oxidoreductase</keyword>
<dbReference type="InterPro" id="IPR020843">
    <property type="entry name" value="ER"/>
</dbReference>
<evidence type="ECO:0000256" key="1">
    <source>
        <dbReference type="ARBA" id="ARBA00022857"/>
    </source>
</evidence>
<sequence>MSMKALILEEFGDSSKLKFTEVPKPEPAEGEVLVKNEICGLNYLDVVIRKGFIPLSRLGSEFPITVGVEAAGTVEKLGAKVDGVTVGERVAFVVIGSGAHAEFTKLPASRLVKIPAEVSFEQAAAAMIQGMTAHYLVHTTGRVKPGDKVLIHAAAGGTGSLVCRVAKNAGAFVIGTTSTEAQAVKARESGADEVILYSQKDFVEEVNRITDGKGVNVIYDGIGKTTFEKGFGCLAIQGIVALYGTVSGPPDPLDLNTLSKGSFSVSRPSLFHHTAKEDDLKWRSSVVFDWIREGKVKFGEFTILPLSEGRKAYELLESGKSSGKILIKP</sequence>
<dbReference type="Gene3D" id="3.40.50.720">
    <property type="entry name" value="NAD(P)-binding Rossmann-like Domain"/>
    <property type="match status" value="1"/>
</dbReference>
<dbReference type="FunFam" id="3.40.50.720:FF:000053">
    <property type="entry name" value="Quinone oxidoreductase 1"/>
    <property type="match status" value="1"/>
</dbReference>
<dbReference type="InterPro" id="IPR011032">
    <property type="entry name" value="GroES-like_sf"/>
</dbReference>
<dbReference type="GO" id="GO:0003960">
    <property type="term" value="F:quinone reductase (NADPH) activity"/>
    <property type="evidence" value="ECO:0007669"/>
    <property type="project" value="InterPro"/>
</dbReference>
<dbReference type="GO" id="GO:0005829">
    <property type="term" value="C:cytosol"/>
    <property type="evidence" value="ECO:0007669"/>
    <property type="project" value="TreeGrafter"/>
</dbReference>
<keyword evidence="1" id="KW-0521">NADP</keyword>
<dbReference type="SUPFAM" id="SSF51735">
    <property type="entry name" value="NAD(P)-binding Rossmann-fold domains"/>
    <property type="match status" value="1"/>
</dbReference>
<dbReference type="SUPFAM" id="SSF50129">
    <property type="entry name" value="GroES-like"/>
    <property type="match status" value="1"/>
</dbReference>
<dbReference type="AlphaFoldDB" id="A0A9W9YRP7"/>
<dbReference type="OrthoDB" id="3509362at2759"/>
<keyword evidence="6" id="KW-1185">Reference proteome</keyword>
<dbReference type="InterPro" id="IPR013149">
    <property type="entry name" value="ADH-like_C"/>
</dbReference>
<dbReference type="Pfam" id="PF00107">
    <property type="entry name" value="ADH_zinc_N"/>
    <property type="match status" value="1"/>
</dbReference>
<dbReference type="EMBL" id="MU827310">
    <property type="protein sequence ID" value="KAJ7360304.1"/>
    <property type="molecule type" value="Genomic_DNA"/>
</dbReference>
<dbReference type="SMART" id="SM00829">
    <property type="entry name" value="PKS_ER"/>
    <property type="match status" value="1"/>
</dbReference>
<dbReference type="InterPro" id="IPR047618">
    <property type="entry name" value="QOR-like"/>
</dbReference>
<dbReference type="GO" id="GO:0035925">
    <property type="term" value="F:mRNA 3'-UTR AU-rich region binding"/>
    <property type="evidence" value="ECO:0007669"/>
    <property type="project" value="TreeGrafter"/>
</dbReference>
<reference evidence="5" key="1">
    <citation type="submission" date="2023-01" db="EMBL/GenBank/DDBJ databases">
        <title>Genome assembly of the deep-sea coral Lophelia pertusa.</title>
        <authorList>
            <person name="Herrera S."/>
            <person name="Cordes E."/>
        </authorList>
    </citation>
    <scope>NUCLEOTIDE SEQUENCE</scope>
    <source>
        <strain evidence="5">USNM1676648</strain>
        <tissue evidence="5">Polyp</tissue>
    </source>
</reference>
<evidence type="ECO:0000313" key="5">
    <source>
        <dbReference type="EMBL" id="KAJ7360304.1"/>
    </source>
</evidence>
<dbReference type="Pfam" id="PF08240">
    <property type="entry name" value="ADH_N"/>
    <property type="match status" value="1"/>
</dbReference>
<accession>A0A9W9YRP7</accession>
<evidence type="ECO:0000256" key="2">
    <source>
        <dbReference type="ARBA" id="ARBA00023002"/>
    </source>
</evidence>
<dbReference type="Proteomes" id="UP001163046">
    <property type="component" value="Unassembled WGS sequence"/>
</dbReference>
<proteinExistence type="predicted"/>
<dbReference type="InterPro" id="IPR036291">
    <property type="entry name" value="NAD(P)-bd_dom_sf"/>
</dbReference>
<gene>
    <name evidence="5" type="ORF">OS493_016934</name>
</gene>
<comment type="caution">
    <text evidence="5">The sequence shown here is derived from an EMBL/GenBank/DDBJ whole genome shotgun (WGS) entry which is preliminary data.</text>
</comment>
<organism evidence="5 6">
    <name type="scientific">Desmophyllum pertusum</name>
    <dbReference type="NCBI Taxonomy" id="174260"/>
    <lineage>
        <taxon>Eukaryota</taxon>
        <taxon>Metazoa</taxon>
        <taxon>Cnidaria</taxon>
        <taxon>Anthozoa</taxon>
        <taxon>Hexacorallia</taxon>
        <taxon>Scleractinia</taxon>
        <taxon>Caryophylliina</taxon>
        <taxon>Caryophylliidae</taxon>
        <taxon>Desmophyllum</taxon>
    </lineage>
</organism>
<evidence type="ECO:0000259" key="4">
    <source>
        <dbReference type="SMART" id="SM00829"/>
    </source>
</evidence>
<evidence type="ECO:0000256" key="3">
    <source>
        <dbReference type="ARBA" id="ARBA00070796"/>
    </source>
</evidence>
<name>A0A9W9YRP7_9CNID</name>
<dbReference type="PANTHER" id="PTHR48106">
    <property type="entry name" value="QUINONE OXIDOREDUCTASE PIG3-RELATED"/>
    <property type="match status" value="1"/>
</dbReference>
<protein>
    <recommendedName>
        <fullName evidence="3">Probable quinone oxidoreductase</fullName>
    </recommendedName>
</protein>
<evidence type="ECO:0000313" key="6">
    <source>
        <dbReference type="Proteomes" id="UP001163046"/>
    </source>
</evidence>
<dbReference type="PANTHER" id="PTHR48106:SF13">
    <property type="entry name" value="QUINONE OXIDOREDUCTASE-RELATED"/>
    <property type="match status" value="1"/>
</dbReference>
<dbReference type="InterPro" id="IPR013154">
    <property type="entry name" value="ADH-like_N"/>
</dbReference>
<feature type="domain" description="Enoyl reductase (ER)" evidence="4">
    <location>
        <begin position="12"/>
        <end position="327"/>
    </location>
</feature>